<comment type="caution">
    <text evidence="3">The sequence shown here is derived from an EMBL/GenBank/DDBJ whole genome shotgun (WGS) entry which is preliminary data.</text>
</comment>
<feature type="domain" description="TrwC relaxase" evidence="2">
    <location>
        <begin position="11"/>
        <end position="297"/>
    </location>
</feature>
<dbReference type="Pfam" id="PF08751">
    <property type="entry name" value="TrwC"/>
    <property type="match status" value="1"/>
</dbReference>
<dbReference type="NCBIfam" id="NF041492">
    <property type="entry name" value="MobF"/>
    <property type="match status" value="1"/>
</dbReference>
<protein>
    <submittedName>
        <fullName evidence="3">Relaxase domain-containing protein</fullName>
    </submittedName>
</protein>
<dbReference type="CDD" id="cd18809">
    <property type="entry name" value="SF1_C_RecD"/>
    <property type="match status" value="1"/>
</dbReference>
<dbReference type="SUPFAM" id="SSF52540">
    <property type="entry name" value="P-loop containing nucleoside triphosphate hydrolases"/>
    <property type="match status" value="2"/>
</dbReference>
<evidence type="ECO:0000259" key="2">
    <source>
        <dbReference type="Pfam" id="PF08751"/>
    </source>
</evidence>
<dbReference type="RefSeq" id="WP_185674505.1">
    <property type="nucleotide sequence ID" value="NZ_JACHVB010000013.1"/>
</dbReference>
<keyword evidence="4" id="KW-1185">Reference proteome</keyword>
<dbReference type="Proteomes" id="UP000546464">
    <property type="component" value="Unassembled WGS sequence"/>
</dbReference>
<dbReference type="EMBL" id="JACHVB010000013">
    <property type="protein sequence ID" value="MBC2593504.1"/>
    <property type="molecule type" value="Genomic_DNA"/>
</dbReference>
<dbReference type="AlphaFoldDB" id="A0A842HD82"/>
<feature type="region of interest" description="Disordered" evidence="1">
    <location>
        <begin position="804"/>
        <end position="828"/>
    </location>
</feature>
<feature type="compositionally biased region" description="Polar residues" evidence="1">
    <location>
        <begin position="819"/>
        <end position="828"/>
    </location>
</feature>
<evidence type="ECO:0000313" key="3">
    <source>
        <dbReference type="EMBL" id="MBC2593504.1"/>
    </source>
</evidence>
<dbReference type="SUPFAM" id="SSF55464">
    <property type="entry name" value="Origin of replication-binding domain, RBD-like"/>
    <property type="match status" value="1"/>
</dbReference>
<dbReference type="InterPro" id="IPR014862">
    <property type="entry name" value="TrwC"/>
</dbReference>
<proteinExistence type="predicted"/>
<dbReference type="NCBIfam" id="TIGR02686">
    <property type="entry name" value="relax_trwC"/>
    <property type="match status" value="1"/>
</dbReference>
<reference evidence="3 4" key="1">
    <citation type="submission" date="2020-07" db="EMBL/GenBank/DDBJ databases">
        <authorList>
            <person name="Feng X."/>
        </authorList>
    </citation>
    <scope>NUCLEOTIDE SEQUENCE [LARGE SCALE GENOMIC DNA]</scope>
    <source>
        <strain evidence="3 4">JCM31066</strain>
    </source>
</reference>
<evidence type="ECO:0000256" key="1">
    <source>
        <dbReference type="SAM" id="MobiDB-lite"/>
    </source>
</evidence>
<sequence length="828" mass="94284">MLTPKAQFNLKNAKQYFREHLKVGDYYAHDNAIQGEWFGQGAERLGLRGAVGEREFMELCEGNNPATGMRLTLRKNTTRQVGDREVANRRIFYDFTISPPKSVSLMALFQDKRLVKIHDEAVQKAMRELETFAMTRVRKLGRSDDRETGNVIGAAFRHETSRALDPHLHTHCVIMNATFDPVEKRWKALQNYEMLKAQKFVENYYYHELAKGLHRYGYPIKNNARDFELEGVSPELIERFSKRHLEIDEGVREYLSNGERPGNIKELRAQIAHQNRARKIHAFPPEKLHDLWREQMSDEERVSIAVGSLTQGDLKDEADVPALVDWSEAHVFERKSVTEDYRLKAAALARGRGKTFTLEELNAEMERRDYLRDAYHPHWVSTSQLREREQEIVNMAVLGVNSHPPFCENYQPSPALSDEQKDAVRSLLASEHFVTLFRGGAGTGKTFTLQEVDRGLRQAGFQTLALAPQRQQVLGLQRDGFEAQTLGRDELERAFIAEYRNVVKAASEGKAFESFERLDAMDCIEEIDGDERREALAFDYVEARKAGEKTLVVSQTWDEIHAVNAAVRQRLKEEGLLGKDVPVTLYESRDLDSAQKQDARYYHPGDHVYFIRKYGRFAKGDLVPVESVDENSLSLCKDGKLSAVSLKQAEHFVVVRPHSIELARGDRLQLKFNGRSEDGKPLDNGELVTVARIFKNGHLSVVDDRGVRKTLAANQHLANLGYAVTSYASQGKTVDTVLFSDSQNRAATDRRQWYVTISRARRKIKIYTASKESLRENLLRSGDEPLAMDLECASPRKDVAVKLPPRRSRIDDDYPLPSGPSQSHGISL</sequence>
<dbReference type="InterPro" id="IPR027417">
    <property type="entry name" value="P-loop_NTPase"/>
</dbReference>
<evidence type="ECO:0000313" key="4">
    <source>
        <dbReference type="Proteomes" id="UP000546464"/>
    </source>
</evidence>
<accession>A0A842HD82</accession>
<name>A0A842HD82_9BACT</name>
<dbReference type="InterPro" id="IPR014059">
    <property type="entry name" value="TraI/TrwC_relax"/>
</dbReference>
<gene>
    <name evidence="3" type="ORF">H5P28_04440</name>
</gene>
<dbReference type="Gene3D" id="3.40.50.300">
    <property type="entry name" value="P-loop containing nucleotide triphosphate hydrolases"/>
    <property type="match status" value="2"/>
</dbReference>
<dbReference type="Pfam" id="PF13604">
    <property type="entry name" value="AAA_30"/>
    <property type="match status" value="1"/>
</dbReference>
<organism evidence="3 4">
    <name type="scientific">Ruficoccus amylovorans</name>
    <dbReference type="NCBI Taxonomy" id="1804625"/>
    <lineage>
        <taxon>Bacteria</taxon>
        <taxon>Pseudomonadati</taxon>
        <taxon>Verrucomicrobiota</taxon>
        <taxon>Opitutia</taxon>
        <taxon>Puniceicoccales</taxon>
        <taxon>Cerasicoccaceae</taxon>
        <taxon>Ruficoccus</taxon>
    </lineage>
</organism>